<keyword evidence="2" id="KW-1185">Reference proteome</keyword>
<accession>A0AAE1A6E6</accession>
<evidence type="ECO:0000313" key="1">
    <source>
        <dbReference type="EMBL" id="KAK3781506.1"/>
    </source>
</evidence>
<dbReference type="Proteomes" id="UP001283361">
    <property type="component" value="Unassembled WGS sequence"/>
</dbReference>
<gene>
    <name evidence="1" type="ORF">RRG08_054845</name>
</gene>
<dbReference type="AlphaFoldDB" id="A0AAE1A6E6"/>
<dbReference type="EMBL" id="JAWDGP010002623">
    <property type="protein sequence ID" value="KAK3781506.1"/>
    <property type="molecule type" value="Genomic_DNA"/>
</dbReference>
<evidence type="ECO:0000313" key="2">
    <source>
        <dbReference type="Proteomes" id="UP001283361"/>
    </source>
</evidence>
<reference evidence="1" key="1">
    <citation type="journal article" date="2023" name="G3 (Bethesda)">
        <title>A reference genome for the long-term kleptoplast-retaining sea slug Elysia crispata morphotype clarki.</title>
        <authorList>
            <person name="Eastman K.E."/>
            <person name="Pendleton A.L."/>
            <person name="Shaikh M.A."/>
            <person name="Suttiyut T."/>
            <person name="Ogas R."/>
            <person name="Tomko P."/>
            <person name="Gavelis G."/>
            <person name="Widhalm J.R."/>
            <person name="Wisecaver J.H."/>
        </authorList>
    </citation>
    <scope>NUCLEOTIDE SEQUENCE</scope>
    <source>
        <strain evidence="1">ECLA1</strain>
    </source>
</reference>
<protein>
    <submittedName>
        <fullName evidence="1">Uncharacterized protein</fullName>
    </submittedName>
</protein>
<name>A0AAE1A6E6_9GAST</name>
<proteinExistence type="predicted"/>
<organism evidence="1 2">
    <name type="scientific">Elysia crispata</name>
    <name type="common">lettuce slug</name>
    <dbReference type="NCBI Taxonomy" id="231223"/>
    <lineage>
        <taxon>Eukaryota</taxon>
        <taxon>Metazoa</taxon>
        <taxon>Spiralia</taxon>
        <taxon>Lophotrochozoa</taxon>
        <taxon>Mollusca</taxon>
        <taxon>Gastropoda</taxon>
        <taxon>Heterobranchia</taxon>
        <taxon>Euthyneura</taxon>
        <taxon>Panpulmonata</taxon>
        <taxon>Sacoglossa</taxon>
        <taxon>Placobranchoidea</taxon>
        <taxon>Plakobranchidae</taxon>
        <taxon>Elysia</taxon>
    </lineage>
</organism>
<sequence>MLNNIHNKLLITRTARLPRRSWYLQSDKRVGSAEHRGQHWSPATSFLVSEVRQEGWFRGAQGTVLVE</sequence>
<comment type="caution">
    <text evidence="1">The sequence shown here is derived from an EMBL/GenBank/DDBJ whole genome shotgun (WGS) entry which is preliminary data.</text>
</comment>